<sequence length="133" mass="15541">MQNYKPLRAGVFGATRATWRELYRAARLDAARERDYMAFVRMFPGLLPSFYTAAVDAARRSNPLAEHPPSTRLRARLWLRRRTQLPFLSDVTAWVALPRDVQRCVEAYDAHYMDTLTLTPPPRFHLPDIRREP</sequence>
<name>A0A8S5MLS7_9CAUD</name>
<organism evidence="1">
    <name type="scientific">Podoviridae sp. ctlpi2</name>
    <dbReference type="NCBI Taxonomy" id="2826574"/>
    <lineage>
        <taxon>Viruses</taxon>
        <taxon>Duplodnaviria</taxon>
        <taxon>Heunggongvirae</taxon>
        <taxon>Uroviricota</taxon>
        <taxon>Caudoviricetes</taxon>
    </lineage>
</organism>
<evidence type="ECO:0000313" key="1">
    <source>
        <dbReference type="EMBL" id="DAD83138.1"/>
    </source>
</evidence>
<protein>
    <submittedName>
        <fullName evidence="1">Uncharacterized protein</fullName>
    </submittedName>
</protein>
<reference evidence="1" key="1">
    <citation type="journal article" date="2021" name="Proc. Natl. Acad. Sci. U.S.A.">
        <title>A Catalog of Tens of Thousands of Viruses from Human Metagenomes Reveals Hidden Associations with Chronic Diseases.</title>
        <authorList>
            <person name="Tisza M.J."/>
            <person name="Buck C.B."/>
        </authorList>
    </citation>
    <scope>NUCLEOTIDE SEQUENCE</scope>
    <source>
        <strain evidence="1">Ctlpi2</strain>
    </source>
</reference>
<proteinExistence type="predicted"/>
<dbReference type="EMBL" id="BK014928">
    <property type="protein sequence ID" value="DAD83138.1"/>
    <property type="molecule type" value="Genomic_DNA"/>
</dbReference>
<accession>A0A8S5MLS7</accession>